<dbReference type="GO" id="GO:0005524">
    <property type="term" value="F:ATP binding"/>
    <property type="evidence" value="ECO:0007669"/>
    <property type="project" value="UniProtKB-KW"/>
</dbReference>
<dbReference type="GO" id="GO:0016887">
    <property type="term" value="F:ATP hydrolysis activity"/>
    <property type="evidence" value="ECO:0007669"/>
    <property type="project" value="InterPro"/>
</dbReference>
<reference evidence="8 9" key="1">
    <citation type="submission" date="2018-05" db="EMBL/GenBank/DDBJ databases">
        <title>Comparative genomic sequence analysis between strain HN4 and CCM 8460T (Falsochrobactrum ovis) will provide more evidence to prove that HN4 is a new species of Falsochrobactrum.</title>
        <authorList>
            <person name="Lyu W."/>
            <person name="Sun L."/>
            <person name="Yao L."/>
        </authorList>
    </citation>
    <scope>NUCLEOTIDE SEQUENCE [LARGE SCALE GENOMIC DNA]</scope>
    <source>
        <strain evidence="8 9">HN4</strain>
    </source>
</reference>
<evidence type="ECO:0000256" key="4">
    <source>
        <dbReference type="ARBA" id="ARBA00022741"/>
    </source>
</evidence>
<organism evidence="8 9">
    <name type="scientific">Falsochrobactrum shanghaiense</name>
    <dbReference type="NCBI Taxonomy" id="2201899"/>
    <lineage>
        <taxon>Bacteria</taxon>
        <taxon>Pseudomonadati</taxon>
        <taxon>Pseudomonadota</taxon>
        <taxon>Alphaproteobacteria</taxon>
        <taxon>Hyphomicrobiales</taxon>
        <taxon>Brucellaceae</taxon>
        <taxon>Falsochrobactrum</taxon>
    </lineage>
</organism>
<feature type="domain" description="ABC transporter" evidence="7">
    <location>
        <begin position="4"/>
        <end position="241"/>
    </location>
</feature>
<dbReference type="Gene3D" id="2.40.50.100">
    <property type="match status" value="1"/>
</dbReference>
<dbReference type="InterPro" id="IPR017871">
    <property type="entry name" value="ABC_transporter-like_CS"/>
</dbReference>
<dbReference type="InterPro" id="IPR008995">
    <property type="entry name" value="Mo/tungstate-bd_C_term_dom"/>
</dbReference>
<evidence type="ECO:0000259" key="7">
    <source>
        <dbReference type="PROSITE" id="PS50893"/>
    </source>
</evidence>
<dbReference type="AlphaFoldDB" id="A0A316JWG9"/>
<comment type="subcellular location">
    <subcellularLocation>
        <location evidence="1">Cell inner membrane</location>
    </subcellularLocation>
</comment>
<dbReference type="PANTHER" id="PTHR42781">
    <property type="entry name" value="SPERMIDINE/PUTRESCINE IMPORT ATP-BINDING PROTEIN POTA"/>
    <property type="match status" value="1"/>
</dbReference>
<keyword evidence="5 8" id="KW-0067">ATP-binding</keyword>
<dbReference type="Proteomes" id="UP000245865">
    <property type="component" value="Unassembled WGS sequence"/>
</dbReference>
<dbReference type="PROSITE" id="PS50893">
    <property type="entry name" value="ABC_TRANSPORTER_2"/>
    <property type="match status" value="1"/>
</dbReference>
<dbReference type="Pfam" id="PF00005">
    <property type="entry name" value="ABC_tran"/>
    <property type="match status" value="1"/>
</dbReference>
<keyword evidence="4" id="KW-0547">Nucleotide-binding</keyword>
<evidence type="ECO:0000313" key="9">
    <source>
        <dbReference type="Proteomes" id="UP000245865"/>
    </source>
</evidence>
<keyword evidence="9" id="KW-1185">Reference proteome</keyword>
<comment type="similarity">
    <text evidence="2">Belongs to the ABC transporter superfamily.</text>
</comment>
<dbReference type="SUPFAM" id="SSF52540">
    <property type="entry name" value="P-loop containing nucleoside triphosphate hydrolases"/>
    <property type="match status" value="1"/>
</dbReference>
<dbReference type="SUPFAM" id="SSF50331">
    <property type="entry name" value="MOP-like"/>
    <property type="match status" value="1"/>
</dbReference>
<protein>
    <submittedName>
        <fullName evidence="8">ABC transporter ATP-binding protein</fullName>
    </submittedName>
</protein>
<gene>
    <name evidence="8" type="ORF">DKP76_02795</name>
</gene>
<dbReference type="InterPro" id="IPR027417">
    <property type="entry name" value="P-loop_NTPase"/>
</dbReference>
<dbReference type="FunFam" id="3.40.50.300:FF:000425">
    <property type="entry name" value="Probable ABC transporter, ATP-binding subunit"/>
    <property type="match status" value="1"/>
</dbReference>
<dbReference type="InterPro" id="IPR003593">
    <property type="entry name" value="AAA+_ATPase"/>
</dbReference>
<dbReference type="PROSITE" id="PS00211">
    <property type="entry name" value="ABC_TRANSPORTER_1"/>
    <property type="match status" value="1"/>
</dbReference>
<dbReference type="InterPro" id="IPR050093">
    <property type="entry name" value="ABC_SmlMolc_Importer"/>
</dbReference>
<dbReference type="OrthoDB" id="9802264at2"/>
<accession>A0A316JWG9</accession>
<evidence type="ECO:0000256" key="6">
    <source>
        <dbReference type="SAM" id="MobiDB-lite"/>
    </source>
</evidence>
<dbReference type="SMART" id="SM00382">
    <property type="entry name" value="AAA"/>
    <property type="match status" value="1"/>
</dbReference>
<dbReference type="RefSeq" id="WP_109704878.1">
    <property type="nucleotide sequence ID" value="NZ_QGDB01000001.1"/>
</dbReference>
<dbReference type="PANTHER" id="PTHR42781:SF4">
    <property type="entry name" value="SPERMIDINE_PUTRESCINE IMPORT ATP-BINDING PROTEIN POTA"/>
    <property type="match status" value="1"/>
</dbReference>
<dbReference type="GO" id="GO:0005886">
    <property type="term" value="C:plasma membrane"/>
    <property type="evidence" value="ECO:0007669"/>
    <property type="project" value="UniProtKB-SubCell"/>
</dbReference>
<dbReference type="EMBL" id="QGDB01000001">
    <property type="protein sequence ID" value="PWL19490.1"/>
    <property type="molecule type" value="Genomic_DNA"/>
</dbReference>
<keyword evidence="3" id="KW-0813">Transport</keyword>
<evidence type="ECO:0000256" key="3">
    <source>
        <dbReference type="ARBA" id="ARBA00022448"/>
    </source>
</evidence>
<evidence type="ECO:0000256" key="2">
    <source>
        <dbReference type="ARBA" id="ARBA00005417"/>
    </source>
</evidence>
<name>A0A316JWG9_9HYPH</name>
<feature type="region of interest" description="Disordered" evidence="6">
    <location>
        <begin position="367"/>
        <end position="386"/>
    </location>
</feature>
<sequence length="386" mass="42558">MPDIIVSGLSRVYPDGTYAVDDIDFKVSDGEFFTLLGPSGCGKSTTLACIAGLDTPTAGEIKIGSRTIFDKKAGIDTPCEERNVGMVFQSYALWPHMTINKNLALPLNLRKVPAAEQKRMIANALDMVDLASFGHRYPHELSGGQQQRVALARALVYSPTILLLDEPLSNLDARLRHQARAWVKRVQQELRITTIYVTHDQDEALAMSDNVAVMSKGRIGQLASPKSVYETPSTLDVAGFVGRMNFLEGVVTTVNKGLFSVALDESDEVIFVKDTMGAVPDAVVTLAFRPEKVRIAKDNDRDPNSNYLKAELIEESYVGFRYEYKFRYQNSVIEAYGDQPCAAGYSVLQIDPDAIISYCGESELRVSPEQSRGRMAGSRPNERISS</sequence>
<comment type="caution">
    <text evidence="8">The sequence shown here is derived from an EMBL/GenBank/DDBJ whole genome shotgun (WGS) entry which is preliminary data.</text>
</comment>
<proteinExistence type="inferred from homology"/>
<evidence type="ECO:0000256" key="5">
    <source>
        <dbReference type="ARBA" id="ARBA00022840"/>
    </source>
</evidence>
<dbReference type="GO" id="GO:0015697">
    <property type="term" value="P:quaternary ammonium group transport"/>
    <property type="evidence" value="ECO:0007669"/>
    <property type="project" value="UniProtKB-ARBA"/>
</dbReference>
<evidence type="ECO:0000256" key="1">
    <source>
        <dbReference type="ARBA" id="ARBA00004533"/>
    </source>
</evidence>
<dbReference type="InterPro" id="IPR003439">
    <property type="entry name" value="ABC_transporter-like_ATP-bd"/>
</dbReference>
<dbReference type="Gene3D" id="3.40.50.300">
    <property type="entry name" value="P-loop containing nucleotide triphosphate hydrolases"/>
    <property type="match status" value="1"/>
</dbReference>
<evidence type="ECO:0000313" key="8">
    <source>
        <dbReference type="EMBL" id="PWL19490.1"/>
    </source>
</evidence>